<evidence type="ECO:0000313" key="1">
    <source>
        <dbReference type="Ensembl" id="ENSCCNP00000022985.1"/>
    </source>
</evidence>
<dbReference type="AlphaFoldDB" id="A0A8C0X9X7"/>
<organism evidence="1">
    <name type="scientific">Castor canadensis</name>
    <name type="common">American beaver</name>
    <dbReference type="NCBI Taxonomy" id="51338"/>
    <lineage>
        <taxon>Eukaryota</taxon>
        <taxon>Metazoa</taxon>
        <taxon>Chordata</taxon>
        <taxon>Craniata</taxon>
        <taxon>Vertebrata</taxon>
        <taxon>Euteleostomi</taxon>
        <taxon>Mammalia</taxon>
        <taxon>Eutheria</taxon>
        <taxon>Euarchontoglires</taxon>
        <taxon>Glires</taxon>
        <taxon>Rodentia</taxon>
        <taxon>Castorimorpha</taxon>
        <taxon>Castoridae</taxon>
        <taxon>Castor</taxon>
    </lineage>
</organism>
<reference evidence="1" key="1">
    <citation type="submission" date="2023-09" db="UniProtKB">
        <authorList>
            <consortium name="Ensembl"/>
        </authorList>
    </citation>
    <scope>IDENTIFICATION</scope>
</reference>
<proteinExistence type="predicted"/>
<protein>
    <submittedName>
        <fullName evidence="1">Uncharacterized protein</fullName>
    </submittedName>
</protein>
<name>A0A8C0X9X7_CASCN</name>
<accession>A0A8C0X9X7</accession>
<sequence length="92" mass="10511">MENIYVHLFCCFRNLSTLPESTLFRLDQEEKNCDIHTPLGNLSKLMENTSASKKLRDLIIDFQEPQFIPYLSSVLPHDAKDTVAGILKGMLL</sequence>
<dbReference type="Ensembl" id="ENSCCNT00000029404.1">
    <property type="protein sequence ID" value="ENSCCNP00000022985.1"/>
    <property type="gene ID" value="ENSCCNG00000022606.1"/>
</dbReference>